<evidence type="ECO:0000256" key="2">
    <source>
        <dbReference type="ARBA" id="ARBA00023242"/>
    </source>
</evidence>
<evidence type="ECO:0000313" key="4">
    <source>
        <dbReference type="EMBL" id="KAF4123955.1"/>
    </source>
</evidence>
<evidence type="ECO:0000256" key="3">
    <source>
        <dbReference type="SAM" id="MobiDB-lite"/>
    </source>
</evidence>
<sequence length="565" mass="62664">MTPPPDDGGQQPDDVQSLLRIGREALQPFQVQHGDEEFLVQTFCHGAESAAVGEDVGRLVDESLLAGAEAWHAVVDCARSLRQQHAVDPSSLDGGDILEFVWYLHSCHLEPEHDNPWHETDRLLLLAGEQQRQAPSPSFSRPRPTHPSPFGGGAATGLPRQLRPTATGPRTRPERKARHVTSHYWDPELADDDRPTSPTRRSPLLDRPSTQSIGRQLSQPALRHEGALHAANNTVLSPAEVGQQDGTIQESEPAKAVAQTTRRSVLSPYFAPSPPRGQQPESAPKRRPPRGTVSCIPFPPLDSPSFGLVQEKMAHEPFWLLAAVTFLIRTKGTAALPVFYGIKERFPTPGHIADPANAQAILHTIRHLGLGANRLGILQKYARAFVDNPPRAGRVYRVRNYCRRDILPTGPEAARRDTGDGTTGGRSEDLGGRMPTPGEEDGDGDGSRDGHAEPEAWEIGHVTQGKYAIDSWRIFCRDELLGRATDWNGGGSEAKFQPEWMRVMPNDKELRAYLRWMWMREGWEWDPETGDRVVLRPDLARAVNETRVEYDDNGGLTVVERPREL</sequence>
<dbReference type="Gene3D" id="1.10.340.30">
    <property type="entry name" value="Hypothetical protein, domain 2"/>
    <property type="match status" value="1"/>
</dbReference>
<evidence type="ECO:0000256" key="1">
    <source>
        <dbReference type="ARBA" id="ARBA00004123"/>
    </source>
</evidence>
<dbReference type="InterPro" id="IPR011257">
    <property type="entry name" value="DNA_glycosylase"/>
</dbReference>
<comment type="caution">
    <text evidence="4">The sequence shown here is derived from an EMBL/GenBank/DDBJ whole genome shotgun (WGS) entry which is preliminary data.</text>
</comment>
<dbReference type="GeneID" id="55971896"/>
<dbReference type="GO" id="GO:0003824">
    <property type="term" value="F:catalytic activity"/>
    <property type="evidence" value="ECO:0007669"/>
    <property type="project" value="InterPro"/>
</dbReference>
<keyword evidence="2" id="KW-0539">Nucleus</keyword>
<feature type="region of interest" description="Disordered" evidence="3">
    <location>
        <begin position="409"/>
        <end position="457"/>
    </location>
</feature>
<protein>
    <submittedName>
        <fullName evidence="4">Uncharacterized protein</fullName>
    </submittedName>
</protein>
<feature type="region of interest" description="Disordered" evidence="3">
    <location>
        <begin position="241"/>
        <end position="296"/>
    </location>
</feature>
<comment type="subcellular location">
    <subcellularLocation>
        <location evidence="1">Nucleus</location>
    </subcellularLocation>
</comment>
<dbReference type="InterPro" id="IPR045138">
    <property type="entry name" value="MeCP2/MBD4"/>
</dbReference>
<name>A0A9P4YXP1_9HYPO</name>
<accession>A0A9P4YXP1</accession>
<feature type="compositionally biased region" description="Polar residues" evidence="3">
    <location>
        <begin position="130"/>
        <end position="139"/>
    </location>
</feature>
<dbReference type="RefSeq" id="XP_035322607.1">
    <property type="nucleotide sequence ID" value="XM_035467641.1"/>
</dbReference>
<dbReference type="GO" id="GO:0003677">
    <property type="term" value="F:DNA binding"/>
    <property type="evidence" value="ECO:0007669"/>
    <property type="project" value="InterPro"/>
</dbReference>
<dbReference type="EMBL" id="JAANYQ010000005">
    <property type="protein sequence ID" value="KAF4123955.1"/>
    <property type="molecule type" value="Genomic_DNA"/>
</dbReference>
<feature type="compositionally biased region" description="Basic and acidic residues" evidence="3">
    <location>
        <begin position="445"/>
        <end position="454"/>
    </location>
</feature>
<evidence type="ECO:0000313" key="5">
    <source>
        <dbReference type="Proteomes" id="UP000749293"/>
    </source>
</evidence>
<dbReference type="SUPFAM" id="SSF48150">
    <property type="entry name" value="DNA-glycosylase"/>
    <property type="match status" value="1"/>
</dbReference>
<reference evidence="4" key="1">
    <citation type="submission" date="2020-03" db="EMBL/GenBank/DDBJ databases">
        <title>Site-based positive gene gene selection in Geosmithia morbida across the United States reveals a broad range of putative effectors and factors for local host and environmental adapation.</title>
        <authorList>
            <person name="Onufrak A."/>
            <person name="Murdoch R.W."/>
            <person name="Gazis R."/>
            <person name="Huff M."/>
            <person name="Staton M."/>
            <person name="Klingeman W."/>
            <person name="Hadziabdic D."/>
        </authorList>
    </citation>
    <scope>NUCLEOTIDE SEQUENCE</scope>
    <source>
        <strain evidence="4">1262</strain>
    </source>
</reference>
<dbReference type="AlphaFoldDB" id="A0A9P4YXP1"/>
<dbReference type="PANTHER" id="PTHR15074:SF0">
    <property type="entry name" value="METHYL-CPG-BINDING DOMAIN PROTEIN 4-LIKE PROTEIN"/>
    <property type="match status" value="1"/>
</dbReference>
<organism evidence="4 5">
    <name type="scientific">Geosmithia morbida</name>
    <dbReference type="NCBI Taxonomy" id="1094350"/>
    <lineage>
        <taxon>Eukaryota</taxon>
        <taxon>Fungi</taxon>
        <taxon>Dikarya</taxon>
        <taxon>Ascomycota</taxon>
        <taxon>Pezizomycotina</taxon>
        <taxon>Sordariomycetes</taxon>
        <taxon>Hypocreomycetidae</taxon>
        <taxon>Hypocreales</taxon>
        <taxon>Bionectriaceae</taxon>
        <taxon>Geosmithia</taxon>
    </lineage>
</organism>
<dbReference type="Proteomes" id="UP000749293">
    <property type="component" value="Unassembled WGS sequence"/>
</dbReference>
<feature type="region of interest" description="Disordered" evidence="3">
    <location>
        <begin position="130"/>
        <end position="216"/>
    </location>
</feature>
<proteinExistence type="predicted"/>
<keyword evidence="5" id="KW-1185">Reference proteome</keyword>
<gene>
    <name evidence="4" type="ORF">GMORB2_5671</name>
</gene>
<dbReference type="OrthoDB" id="10265068at2759"/>
<dbReference type="GO" id="GO:0006281">
    <property type="term" value="P:DNA repair"/>
    <property type="evidence" value="ECO:0007669"/>
    <property type="project" value="InterPro"/>
</dbReference>
<dbReference type="PANTHER" id="PTHR15074">
    <property type="entry name" value="METHYL-CPG-BINDING PROTEIN"/>
    <property type="match status" value="1"/>
</dbReference>
<dbReference type="GO" id="GO:0005634">
    <property type="term" value="C:nucleus"/>
    <property type="evidence" value="ECO:0007669"/>
    <property type="project" value="UniProtKB-SubCell"/>
</dbReference>